<protein>
    <submittedName>
        <fullName evidence="1">Uncharacterized protein</fullName>
    </submittedName>
</protein>
<evidence type="ECO:0000313" key="1">
    <source>
        <dbReference type="EMBL" id="CAB08402.1"/>
    </source>
</evidence>
<keyword evidence="1" id="KW-0378">Hydrolase</keyword>
<sequence>MCCGSGVPCTIVLTSRLWFFTYRRDALVGRCQLRDRSIWDNSSREYVAGLAGGLKLHMQLPGMGIGDKEEFAIALGADILLPAGV</sequence>
<organism evidence="1">
    <name type="scientific">Mycobacterium leprae</name>
    <dbReference type="NCBI Taxonomy" id="1769"/>
    <lineage>
        <taxon>Bacteria</taxon>
        <taxon>Bacillati</taxon>
        <taxon>Actinomycetota</taxon>
        <taxon>Actinomycetes</taxon>
        <taxon>Mycobacteriales</taxon>
        <taxon>Mycobacteriaceae</taxon>
        <taxon>Mycobacterium</taxon>
    </lineage>
</organism>
<name>O05757_MYCLR</name>
<accession>O05757</accession>
<reference evidence="1" key="1">
    <citation type="journal article" date="1993" name="Mol. Microbiol.">
        <title>Use of an ordered cosmid library to deduce the genomic organization of Mycobacterium leprae.</title>
        <authorList>
            <person name="Eiglmeier K."/>
            <person name="Honore N."/>
            <person name="Woods S.A."/>
            <person name="Caudron B."/>
            <person name="Cole S.T."/>
        </authorList>
    </citation>
    <scope>NUCLEOTIDE SEQUENCE</scope>
</reference>
<reference evidence="1" key="2">
    <citation type="submission" date="1997-05" db="EMBL/GenBank/DDBJ databases">
        <authorList>
            <person name="Badcock K."/>
            <person name="Churcher C.M."/>
        </authorList>
    </citation>
    <scope>NUCLEOTIDE SEQUENCE</scope>
</reference>
<dbReference type="EMBL" id="Z95151">
    <property type="protein sequence ID" value="CAB08402.1"/>
    <property type="molecule type" value="Genomic_DNA"/>
</dbReference>
<dbReference type="AlphaFoldDB" id="O05757"/>
<keyword evidence="1" id="KW-0031">Aminopeptidase</keyword>
<gene>
    <name evidence="1" type="primary">MLCB5.26</name>
</gene>
<reference evidence="1" key="3">
    <citation type="submission" date="1997-05" db="EMBL/GenBank/DDBJ databases">
        <authorList>
            <person name="Parkhill J."/>
            <person name="Barrell B.G."/>
            <person name="Rajandream M.A."/>
        </authorList>
    </citation>
    <scope>NUCLEOTIDE SEQUENCE</scope>
</reference>
<dbReference type="GO" id="GO:0004177">
    <property type="term" value="F:aminopeptidase activity"/>
    <property type="evidence" value="ECO:0007669"/>
    <property type="project" value="UniProtKB-KW"/>
</dbReference>
<keyword evidence="1" id="KW-0645">Protease</keyword>
<proteinExistence type="predicted"/>